<accession>A0A2G1VRA9</accession>
<name>A0A2G1VRA9_9FLAO</name>
<proteinExistence type="predicted"/>
<feature type="signal peptide" evidence="1">
    <location>
        <begin position="1"/>
        <end position="21"/>
    </location>
</feature>
<dbReference type="SUPFAM" id="SSF81296">
    <property type="entry name" value="E set domains"/>
    <property type="match status" value="1"/>
</dbReference>
<dbReference type="OrthoDB" id="1522602at2"/>
<comment type="caution">
    <text evidence="3">The sequence shown here is derived from an EMBL/GenBank/DDBJ whole genome shotgun (WGS) entry which is preliminary data.</text>
</comment>
<dbReference type="InterPro" id="IPR014756">
    <property type="entry name" value="Ig_E-set"/>
</dbReference>
<evidence type="ECO:0000313" key="4">
    <source>
        <dbReference type="Proteomes" id="UP000229433"/>
    </source>
</evidence>
<dbReference type="RefSeq" id="WP_099646152.1">
    <property type="nucleotide sequence ID" value="NZ_KZ319290.1"/>
</dbReference>
<keyword evidence="4" id="KW-1185">Reference proteome</keyword>
<dbReference type="EMBL" id="NQXA01000007">
    <property type="protein sequence ID" value="PHQ29301.1"/>
    <property type="molecule type" value="Genomic_DNA"/>
</dbReference>
<evidence type="ECO:0000313" key="3">
    <source>
        <dbReference type="EMBL" id="PHQ29301.1"/>
    </source>
</evidence>
<dbReference type="InterPro" id="IPR031345">
    <property type="entry name" value="T9SS_Plug_N"/>
</dbReference>
<organism evidence="3 4">
    <name type="scientific">Leeuwenhoekiella nanhaiensis</name>
    <dbReference type="NCBI Taxonomy" id="1655491"/>
    <lineage>
        <taxon>Bacteria</taxon>
        <taxon>Pseudomonadati</taxon>
        <taxon>Bacteroidota</taxon>
        <taxon>Flavobacteriia</taxon>
        <taxon>Flavobacteriales</taxon>
        <taxon>Flavobacteriaceae</taxon>
        <taxon>Leeuwenhoekiella</taxon>
    </lineage>
</organism>
<feature type="chain" id="PRO_5013901446" evidence="1">
    <location>
        <begin position="22"/>
        <end position="419"/>
    </location>
</feature>
<dbReference type="Pfam" id="PF17116">
    <property type="entry name" value="T9SS_plug_1st"/>
    <property type="match status" value="1"/>
</dbReference>
<sequence length="419" mass="48777">MKTFSVIFVLLLYLNSAAQIAVEMPAPPYIKTVQFYGNTAQSQLPLIQLGTPLRLSFDDIIGDESDFYYTITHYNYDWTPSVLVKNEYIDGVDDVRIMNYTNSVSTLQLYTHYELTIPNQYTTAITKTGNYLLEVFNADEELIFSRKFMIYSPLVSVGVEVLRSRNLEFINQKQVVNFFVDSGDNVLINPKNTVKTLIIQNNNLKNTIGSLKPQYSIGNRLEYRYNEEASFFGGNEFFDYDNKNIRTATNRIRFVDLQDLYHNYLYGNVTREDQEYTYNPDINGNFLIRTMQGSDPRVHSEYAWIHFSLDHPQRPKGEDIYIYGNFNNYDLEDATRMYYNADTGRYETALLMKQGYYNYKYVVAKNGKRLEENPVSGDFWQTENEYDVLVYYRPPGARFDELIGVGNALSTSISNVRRD</sequence>
<reference evidence="3 4" key="1">
    <citation type="submission" date="2017-08" db="EMBL/GenBank/DDBJ databases">
        <title>The whole genome shortgun sequences of strain Leeuwenhoekiella nanhaiensis G18 from the South China Sea.</title>
        <authorList>
            <person name="Liu Q."/>
        </authorList>
    </citation>
    <scope>NUCLEOTIDE SEQUENCE [LARGE SCALE GENOMIC DNA]</scope>
    <source>
        <strain evidence="3 4">G18</strain>
    </source>
</reference>
<evidence type="ECO:0000256" key="1">
    <source>
        <dbReference type="SAM" id="SignalP"/>
    </source>
</evidence>
<keyword evidence="1" id="KW-0732">Signal</keyword>
<dbReference type="Proteomes" id="UP000229433">
    <property type="component" value="Unassembled WGS sequence"/>
</dbReference>
<dbReference type="Gene3D" id="2.60.40.10">
    <property type="entry name" value="Immunoglobulins"/>
    <property type="match status" value="1"/>
</dbReference>
<gene>
    <name evidence="3" type="ORF">CJ305_10145</name>
</gene>
<dbReference type="InterPro" id="IPR013783">
    <property type="entry name" value="Ig-like_fold"/>
</dbReference>
<evidence type="ECO:0000259" key="2">
    <source>
        <dbReference type="Pfam" id="PF17116"/>
    </source>
</evidence>
<protein>
    <submittedName>
        <fullName evidence="3">DUF5103 domain-containing protein</fullName>
    </submittedName>
</protein>
<feature type="domain" description="Type 9 secretion system plug protein N-terminal" evidence="2">
    <location>
        <begin position="30"/>
        <end position="151"/>
    </location>
</feature>
<dbReference type="AlphaFoldDB" id="A0A2G1VRA9"/>